<evidence type="ECO:0000313" key="3">
    <source>
        <dbReference type="Proteomes" id="UP001242732"/>
    </source>
</evidence>
<gene>
    <name evidence="2" type="ORF">QRO08_11800</name>
</gene>
<dbReference type="InterPro" id="IPR006640">
    <property type="entry name" value="SprT-like_domain"/>
</dbReference>
<dbReference type="RefSeq" id="WP_011795837.1">
    <property type="nucleotide sequence ID" value="NZ_CP023687.1"/>
</dbReference>
<dbReference type="Proteomes" id="UP001242732">
    <property type="component" value="Chromosome"/>
</dbReference>
<sequence length="268" mass="28795">MNAVLEPTLFAAAGAAPTRVTYSELQQAYDHFNARLFGGQLPGCLITLQREKRTCGYFSAARFASLDGGTTDEIAMNPTYFAAVPLIETMQTMVHEMCHLWQHHFGTPGRGRYHNEEWASKMEAVGLMPSSTGQPGGKRTGDMMADYALSGGRFLEVCAELLTSSFQLSWYDRFPAEDHVRLGQQVAAASHLSGLAGSRPPMETAPALAGVVRPVRGASGSGADGDGAAPANKSNRLKYTCSKCRVSVWGKPALKIVCGECQLAFIAQ</sequence>
<evidence type="ECO:0000313" key="2">
    <source>
        <dbReference type="EMBL" id="WIY51208.1"/>
    </source>
</evidence>
<organism evidence="2 3">
    <name type="scientific">Paracidovorax citrulli</name>
    <name type="common">Acidovorax citrulli</name>
    <dbReference type="NCBI Taxonomy" id="80869"/>
    <lineage>
        <taxon>Bacteria</taxon>
        <taxon>Pseudomonadati</taxon>
        <taxon>Pseudomonadota</taxon>
        <taxon>Betaproteobacteria</taxon>
        <taxon>Burkholderiales</taxon>
        <taxon>Comamonadaceae</taxon>
        <taxon>Paracidovorax</taxon>
    </lineage>
</organism>
<evidence type="ECO:0000259" key="1">
    <source>
        <dbReference type="Pfam" id="PF10263"/>
    </source>
</evidence>
<dbReference type="EMBL" id="CP127363">
    <property type="protein sequence ID" value="WIY51208.1"/>
    <property type="molecule type" value="Genomic_DNA"/>
</dbReference>
<reference evidence="2 3" key="1">
    <citation type="submission" date="2023-06" db="EMBL/GenBank/DDBJ databases">
        <authorList>
            <person name="Ham H."/>
            <person name="Park D.S."/>
        </authorList>
    </citation>
    <scope>NUCLEOTIDE SEQUENCE [LARGE SCALE GENOMIC DNA]</scope>
    <source>
        <strain evidence="2 3">KACC 17005</strain>
    </source>
</reference>
<protein>
    <submittedName>
        <fullName evidence="2">SprT-like domain-containing protein</fullName>
    </submittedName>
</protein>
<proteinExistence type="predicted"/>
<keyword evidence="3" id="KW-1185">Reference proteome</keyword>
<dbReference type="Pfam" id="PF10263">
    <property type="entry name" value="SprT-like"/>
    <property type="match status" value="1"/>
</dbReference>
<name>A0ABY9AWJ8_PARCI</name>
<accession>A0ABY9AWJ8</accession>
<feature type="domain" description="SprT-like" evidence="1">
    <location>
        <begin position="25"/>
        <end position="127"/>
    </location>
</feature>